<organism evidence="3 4">
    <name type="scientific">Xanthomonas campestris pv. phaseoli</name>
    <dbReference type="NCBI Taxonomy" id="317013"/>
    <lineage>
        <taxon>Bacteria</taxon>
        <taxon>Pseudomonadati</taxon>
        <taxon>Pseudomonadota</taxon>
        <taxon>Gammaproteobacteria</taxon>
        <taxon>Lysobacterales</taxon>
        <taxon>Lysobacteraceae</taxon>
        <taxon>Xanthomonas</taxon>
    </lineage>
</organism>
<evidence type="ECO:0000313" key="3">
    <source>
        <dbReference type="EMBL" id="SOO22118.1"/>
    </source>
</evidence>
<accession>A0A7Z7IX60</accession>
<keyword evidence="1" id="KW-0175">Coiled coil</keyword>
<dbReference type="Gene3D" id="2.40.30.170">
    <property type="match status" value="1"/>
</dbReference>
<dbReference type="Gene3D" id="2.40.50.100">
    <property type="match status" value="1"/>
</dbReference>
<dbReference type="PANTHER" id="PTHR30386">
    <property type="entry name" value="MEMBRANE FUSION SUBUNIT OF EMRAB-TOLC MULTIDRUG EFFLUX PUMP"/>
    <property type="match status" value="1"/>
</dbReference>
<protein>
    <submittedName>
        <fullName evidence="3">Membrane-fusion protein</fullName>
    </submittedName>
</protein>
<feature type="coiled-coil region" evidence="1">
    <location>
        <begin position="32"/>
        <end position="69"/>
    </location>
</feature>
<dbReference type="EMBL" id="OCZC01000009">
    <property type="protein sequence ID" value="SOO22118.1"/>
    <property type="molecule type" value="Genomic_DNA"/>
</dbReference>
<dbReference type="Proteomes" id="UP000234345">
    <property type="component" value="Unassembled WGS sequence"/>
</dbReference>
<dbReference type="InterPro" id="IPR058982">
    <property type="entry name" value="Beta-barrel_AprE"/>
</dbReference>
<evidence type="ECO:0000259" key="2">
    <source>
        <dbReference type="Pfam" id="PF26002"/>
    </source>
</evidence>
<dbReference type="InterPro" id="IPR050739">
    <property type="entry name" value="MFP"/>
</dbReference>
<name>A0A7Z7IX60_XANCH</name>
<feature type="domain" description="AprE-like beta-barrel" evidence="2">
    <location>
        <begin position="143"/>
        <end position="234"/>
    </location>
</feature>
<dbReference type="Pfam" id="PF26002">
    <property type="entry name" value="Beta-barrel_AprE"/>
    <property type="match status" value="1"/>
</dbReference>
<dbReference type="PRINTS" id="PR01490">
    <property type="entry name" value="RTXTOXIND"/>
</dbReference>
<dbReference type="AlphaFoldDB" id="A0A7Z7IX60"/>
<proteinExistence type="predicted"/>
<gene>
    <name evidence="3" type="ORF">XFF6991_110006</name>
</gene>
<sequence>MAIRRSQIALANEVLQRWRQLQDDKYVSVLQIKQQESSTLEYNSQMQALERQSTEMRRASAQIEQQLRMLPGQRGSVQADYRRDSAAVEQEQVQTQASAALVVTAPVAGLIATQVVKPGQAIQAGQPLLSLLQGEGRLEAVLLVPSRAVGFVASGDRVLLRYQAYPYQKFGHQHGVVTEISRSALIPGELAALTGSAKESEPYYRVTVALAHQEISTDGKLDPLKPGMLLDADIFGEKRNLIEWIFEPIWGLRKRIFN</sequence>
<dbReference type="PANTHER" id="PTHR30386:SF28">
    <property type="entry name" value="EXPORTED PROTEIN"/>
    <property type="match status" value="1"/>
</dbReference>
<evidence type="ECO:0000256" key="1">
    <source>
        <dbReference type="SAM" id="Coils"/>
    </source>
</evidence>
<evidence type="ECO:0000313" key="4">
    <source>
        <dbReference type="Proteomes" id="UP000234345"/>
    </source>
</evidence>
<comment type="caution">
    <text evidence="3">The sequence shown here is derived from an EMBL/GenBank/DDBJ whole genome shotgun (WGS) entry which is preliminary data.</text>
</comment>
<reference evidence="3 4" key="1">
    <citation type="submission" date="2017-10" db="EMBL/GenBank/DDBJ databases">
        <authorList>
            <person name="Regsiter A."/>
            <person name="William W."/>
        </authorList>
    </citation>
    <scope>NUCLEOTIDE SEQUENCE [LARGE SCALE GENOMIC DNA]</scope>
    <source>
        <strain evidence="3 4">CFBP6991</strain>
    </source>
</reference>